<comment type="caution">
    <text evidence="1">The sequence shown here is derived from an EMBL/GenBank/DDBJ whole genome shotgun (WGS) entry which is preliminary data.</text>
</comment>
<name>A0A3M7QZC7_BRAPC</name>
<evidence type="ECO:0000313" key="1">
    <source>
        <dbReference type="EMBL" id="RNA16666.1"/>
    </source>
</evidence>
<dbReference type="Proteomes" id="UP000276133">
    <property type="component" value="Unassembled WGS sequence"/>
</dbReference>
<evidence type="ECO:0000313" key="2">
    <source>
        <dbReference type="Proteomes" id="UP000276133"/>
    </source>
</evidence>
<organism evidence="1 2">
    <name type="scientific">Brachionus plicatilis</name>
    <name type="common">Marine rotifer</name>
    <name type="synonym">Brachionus muelleri</name>
    <dbReference type="NCBI Taxonomy" id="10195"/>
    <lineage>
        <taxon>Eukaryota</taxon>
        <taxon>Metazoa</taxon>
        <taxon>Spiralia</taxon>
        <taxon>Gnathifera</taxon>
        <taxon>Rotifera</taxon>
        <taxon>Eurotatoria</taxon>
        <taxon>Monogononta</taxon>
        <taxon>Pseudotrocha</taxon>
        <taxon>Ploima</taxon>
        <taxon>Brachionidae</taxon>
        <taxon>Brachionus</taxon>
    </lineage>
</organism>
<accession>A0A3M7QZC7</accession>
<dbReference type="EMBL" id="REGN01004654">
    <property type="protein sequence ID" value="RNA16666.1"/>
    <property type="molecule type" value="Genomic_DNA"/>
</dbReference>
<reference evidence="1 2" key="1">
    <citation type="journal article" date="2018" name="Sci. Rep.">
        <title>Genomic signatures of local adaptation to the degree of environmental predictability in rotifers.</title>
        <authorList>
            <person name="Franch-Gras L."/>
            <person name="Hahn C."/>
            <person name="Garcia-Roger E.M."/>
            <person name="Carmona M.J."/>
            <person name="Serra M."/>
            <person name="Gomez A."/>
        </authorList>
    </citation>
    <scope>NUCLEOTIDE SEQUENCE [LARGE SCALE GENOMIC DNA]</scope>
    <source>
        <strain evidence="1">HYR1</strain>
    </source>
</reference>
<gene>
    <name evidence="1" type="ORF">BpHYR1_026204</name>
</gene>
<keyword evidence="2" id="KW-1185">Reference proteome</keyword>
<sequence>MFKQLCLIRKYMSAKTLQTYLSYFKKCGKKFLMNITNKMWVQQSMLHFVVLVYLHFDKKSVFDEANKT</sequence>
<dbReference type="AlphaFoldDB" id="A0A3M7QZC7"/>
<protein>
    <submittedName>
        <fullName evidence="1">Uncharacterized protein</fullName>
    </submittedName>
</protein>
<proteinExistence type="predicted"/>